<evidence type="ECO:0000313" key="1">
    <source>
        <dbReference type="Ensembl" id="ENSSANP00000002951.1"/>
    </source>
</evidence>
<sequence>MASHFSGVLKLTDLDDFITPSQACVKPVKVEKKQGRSVAKIQIEGNDFNKMPPICFVSLTLSTYTLSVN</sequence>
<dbReference type="AlphaFoldDB" id="A0A671KAK8"/>
<protein>
    <submittedName>
        <fullName evidence="1">Uncharacterized protein</fullName>
    </submittedName>
</protein>
<accession>A0A671KAK8</accession>
<name>A0A671KAK8_9TELE</name>
<evidence type="ECO:0000313" key="2">
    <source>
        <dbReference type="Proteomes" id="UP000472260"/>
    </source>
</evidence>
<keyword evidence="2" id="KW-1185">Reference proteome</keyword>
<dbReference type="Ensembl" id="ENSSANT00000003188.1">
    <property type="protein sequence ID" value="ENSSANP00000002951.1"/>
    <property type="gene ID" value="ENSSANG00000001657.1"/>
</dbReference>
<dbReference type="Proteomes" id="UP000472260">
    <property type="component" value="Unassembled WGS sequence"/>
</dbReference>
<reference evidence="1" key="1">
    <citation type="submission" date="2025-08" db="UniProtKB">
        <authorList>
            <consortium name="Ensembl"/>
        </authorList>
    </citation>
    <scope>IDENTIFICATION</scope>
</reference>
<organism evidence="1 2">
    <name type="scientific">Sinocyclocheilus anshuiensis</name>
    <dbReference type="NCBI Taxonomy" id="1608454"/>
    <lineage>
        <taxon>Eukaryota</taxon>
        <taxon>Metazoa</taxon>
        <taxon>Chordata</taxon>
        <taxon>Craniata</taxon>
        <taxon>Vertebrata</taxon>
        <taxon>Euteleostomi</taxon>
        <taxon>Actinopterygii</taxon>
        <taxon>Neopterygii</taxon>
        <taxon>Teleostei</taxon>
        <taxon>Ostariophysi</taxon>
        <taxon>Cypriniformes</taxon>
        <taxon>Cyprinidae</taxon>
        <taxon>Cyprininae</taxon>
        <taxon>Sinocyclocheilus</taxon>
    </lineage>
</organism>
<reference evidence="1" key="2">
    <citation type="submission" date="2025-09" db="UniProtKB">
        <authorList>
            <consortium name="Ensembl"/>
        </authorList>
    </citation>
    <scope>IDENTIFICATION</scope>
</reference>
<proteinExistence type="predicted"/>